<evidence type="ECO:0000256" key="2">
    <source>
        <dbReference type="ARBA" id="ARBA00022692"/>
    </source>
</evidence>
<gene>
    <name evidence="7" type="ORF">PGUG_03719</name>
</gene>
<dbReference type="OrthoDB" id="5348404at2759"/>
<feature type="region of interest" description="Disordered" evidence="5">
    <location>
        <begin position="492"/>
        <end position="518"/>
    </location>
</feature>
<dbReference type="KEGG" id="pgu:PGUG_03719"/>
<feature type="transmembrane region" description="Helical" evidence="6">
    <location>
        <begin position="217"/>
        <end position="238"/>
    </location>
</feature>
<keyword evidence="4 6" id="KW-0472">Membrane</keyword>
<evidence type="ECO:0000256" key="1">
    <source>
        <dbReference type="ARBA" id="ARBA00004141"/>
    </source>
</evidence>
<evidence type="ECO:0000256" key="3">
    <source>
        <dbReference type="ARBA" id="ARBA00022989"/>
    </source>
</evidence>
<feature type="compositionally biased region" description="Polar residues" evidence="5">
    <location>
        <begin position="501"/>
        <end position="518"/>
    </location>
</feature>
<dbReference type="EMBL" id="CH408158">
    <property type="protein sequence ID" value="EDK39621.2"/>
    <property type="molecule type" value="Genomic_DNA"/>
</dbReference>
<accession>A5DKB8</accession>
<dbReference type="SMART" id="SM01417">
    <property type="entry name" value="Solute_trans_a"/>
    <property type="match status" value="1"/>
</dbReference>
<organism evidence="7 8">
    <name type="scientific">Meyerozyma guilliermondii (strain ATCC 6260 / CBS 566 / DSM 6381 / JCM 1539 / NBRC 10279 / NRRL Y-324)</name>
    <name type="common">Yeast</name>
    <name type="synonym">Candida guilliermondii</name>
    <dbReference type="NCBI Taxonomy" id="294746"/>
    <lineage>
        <taxon>Eukaryota</taxon>
        <taxon>Fungi</taxon>
        <taxon>Dikarya</taxon>
        <taxon>Ascomycota</taxon>
        <taxon>Saccharomycotina</taxon>
        <taxon>Pichiomycetes</taxon>
        <taxon>Debaryomycetaceae</taxon>
        <taxon>Meyerozyma</taxon>
    </lineage>
</organism>
<evidence type="ECO:0000256" key="4">
    <source>
        <dbReference type="ARBA" id="ARBA00023136"/>
    </source>
</evidence>
<evidence type="ECO:0000313" key="7">
    <source>
        <dbReference type="EMBL" id="EDK39621.2"/>
    </source>
</evidence>
<keyword evidence="2 6" id="KW-0812">Transmembrane</keyword>
<dbReference type="Pfam" id="PF03619">
    <property type="entry name" value="Solute_trans_a"/>
    <property type="match status" value="1"/>
</dbReference>
<dbReference type="AlphaFoldDB" id="A5DKB8"/>
<feature type="transmembrane region" description="Helical" evidence="6">
    <location>
        <begin position="79"/>
        <end position="97"/>
    </location>
</feature>
<protein>
    <recommendedName>
        <fullName evidence="9">DUF300-domain-containing protein</fullName>
    </recommendedName>
</protein>
<proteinExistence type="predicted"/>
<feature type="transmembrane region" description="Helical" evidence="6">
    <location>
        <begin position="6"/>
        <end position="32"/>
    </location>
</feature>
<dbReference type="InterPro" id="IPR005178">
    <property type="entry name" value="Ostalpha/TMEM184C"/>
</dbReference>
<feature type="compositionally biased region" description="Pro residues" evidence="5">
    <location>
        <begin position="401"/>
        <end position="413"/>
    </location>
</feature>
<keyword evidence="3 6" id="KW-1133">Transmembrane helix</keyword>
<sequence>MGQLPQWITIVSGYSAVVSSVIITTSILLHLANYRKPFQQRLMIRIHLIIPLFALSCYCMLTIPQSIFVKYFVEPLREVYEAFVIYTFFSLLTEMLGGERHIIIFTTGREPVPHPGFMRYIFSDLDISDSYTFLNIKRGILQYVWLKPAICFGILFFEAVGLYDVNDLGITSIYLWLTLLYNASVSLSLYCLAIFWKILWNDLKPHKPVGKFLCVKLIIFASYWQGIILAILSVTGVLPQTANTDKDTNIGVAIQNALLCVEMIPFAIGHWFSFTYVAFTVAHIPNGRLKFRYAVRDMFGIRDLVNDFKLTFYGDYYKDYKSFDSVDASVAHPDSKSRMSRIQQGLRYHGDGRQKHWIQKPSVSSQSVDYSTSLKSPLLPSNPRYSPSFKSIGTSTRGIYPPSPKLIPSPPDSPSSSPIDINDSIMSISEAITGDGFSYTKEHLDEDELYYKGVRSVINNYKLDQKAVKKMLNYPIVDSMIRSHEYGYKVKKLREDRNRRQSSIKSGRSTNASYGSIV</sequence>
<dbReference type="RefSeq" id="XP_001484338.2">
    <property type="nucleotide sequence ID" value="XM_001484288.1"/>
</dbReference>
<dbReference type="GO" id="GO:0005774">
    <property type="term" value="C:vacuolar membrane"/>
    <property type="evidence" value="ECO:0007669"/>
    <property type="project" value="EnsemblFungi"/>
</dbReference>
<evidence type="ECO:0000256" key="5">
    <source>
        <dbReference type="SAM" id="MobiDB-lite"/>
    </source>
</evidence>
<comment type="subcellular location">
    <subcellularLocation>
        <location evidence="1">Membrane</location>
        <topology evidence="1">Multi-pass membrane protein</topology>
    </subcellularLocation>
</comment>
<evidence type="ECO:0008006" key="9">
    <source>
        <dbReference type="Google" id="ProtNLM"/>
    </source>
</evidence>
<feature type="region of interest" description="Disordered" evidence="5">
    <location>
        <begin position="400"/>
        <end position="419"/>
    </location>
</feature>
<dbReference type="PANTHER" id="PTHR23423">
    <property type="entry name" value="ORGANIC SOLUTE TRANSPORTER-RELATED"/>
    <property type="match status" value="1"/>
</dbReference>
<dbReference type="GeneID" id="5126174"/>
<keyword evidence="8" id="KW-1185">Reference proteome</keyword>
<evidence type="ECO:0000256" key="6">
    <source>
        <dbReference type="SAM" id="Phobius"/>
    </source>
</evidence>
<name>A5DKB8_PICGU</name>
<dbReference type="InParanoid" id="A5DKB8"/>
<dbReference type="eggNOG" id="KOG2641">
    <property type="taxonomic scope" value="Eukaryota"/>
</dbReference>
<dbReference type="OMA" id="CLAIFWK"/>
<dbReference type="GO" id="GO:0044395">
    <property type="term" value="P:protein targeting to vacuolar membrane"/>
    <property type="evidence" value="ECO:0007669"/>
    <property type="project" value="EnsemblFungi"/>
</dbReference>
<reference evidence="7 8" key="1">
    <citation type="journal article" date="2009" name="Nature">
        <title>Evolution of pathogenicity and sexual reproduction in eight Candida genomes.</title>
        <authorList>
            <person name="Butler G."/>
            <person name="Rasmussen M.D."/>
            <person name="Lin M.F."/>
            <person name="Santos M.A."/>
            <person name="Sakthikumar S."/>
            <person name="Munro C.A."/>
            <person name="Rheinbay E."/>
            <person name="Grabherr M."/>
            <person name="Forche A."/>
            <person name="Reedy J.L."/>
            <person name="Agrafioti I."/>
            <person name="Arnaud M.B."/>
            <person name="Bates S."/>
            <person name="Brown A.J."/>
            <person name="Brunke S."/>
            <person name="Costanzo M.C."/>
            <person name="Fitzpatrick D.A."/>
            <person name="de Groot P.W."/>
            <person name="Harris D."/>
            <person name="Hoyer L.L."/>
            <person name="Hube B."/>
            <person name="Klis F.M."/>
            <person name="Kodira C."/>
            <person name="Lennard N."/>
            <person name="Logue M.E."/>
            <person name="Martin R."/>
            <person name="Neiman A.M."/>
            <person name="Nikolaou E."/>
            <person name="Quail M.A."/>
            <person name="Quinn J."/>
            <person name="Santos M.C."/>
            <person name="Schmitzberger F.F."/>
            <person name="Sherlock G."/>
            <person name="Shah P."/>
            <person name="Silverstein K.A."/>
            <person name="Skrzypek M.S."/>
            <person name="Soll D."/>
            <person name="Staggs R."/>
            <person name="Stansfield I."/>
            <person name="Stumpf M.P."/>
            <person name="Sudbery P.E."/>
            <person name="Srikantha T."/>
            <person name="Zeng Q."/>
            <person name="Berman J."/>
            <person name="Berriman M."/>
            <person name="Heitman J."/>
            <person name="Gow N.A."/>
            <person name="Lorenz M.C."/>
            <person name="Birren B.W."/>
            <person name="Kellis M."/>
            <person name="Cuomo C.A."/>
        </authorList>
    </citation>
    <scope>NUCLEOTIDE SEQUENCE [LARGE SCALE GENOMIC DNA]</scope>
    <source>
        <strain evidence="8">ATCC 6260 / CBS 566 / DSM 6381 / JCM 1539 / NBRC 10279 / NRRL Y-324</strain>
    </source>
</reference>
<dbReference type="STRING" id="294746.A5DKB8"/>
<evidence type="ECO:0000313" key="8">
    <source>
        <dbReference type="Proteomes" id="UP000001997"/>
    </source>
</evidence>
<dbReference type="Proteomes" id="UP000001997">
    <property type="component" value="Unassembled WGS sequence"/>
</dbReference>
<dbReference type="VEuPathDB" id="FungiDB:PGUG_03719"/>
<feature type="transmembrane region" description="Helical" evidence="6">
    <location>
        <begin position="44"/>
        <end position="67"/>
    </location>
</feature>
<dbReference type="FunCoup" id="A5DKB8">
    <property type="interactions" value="584"/>
</dbReference>
<dbReference type="HOGENOM" id="CLU_012923_4_3_1"/>
<feature type="transmembrane region" description="Helical" evidence="6">
    <location>
        <begin position="175"/>
        <end position="196"/>
    </location>
</feature>
<feature type="transmembrane region" description="Helical" evidence="6">
    <location>
        <begin position="144"/>
        <end position="163"/>
    </location>
</feature>